<protein>
    <submittedName>
        <fullName evidence="1">2'-5' RNA ligase family protein</fullName>
    </submittedName>
</protein>
<dbReference type="AlphaFoldDB" id="A0AAW9QQ34"/>
<accession>A0AAW9QQ34</accession>
<dbReference type="InterPro" id="IPR050580">
    <property type="entry name" value="2H_phosphoesterase_YjcG-like"/>
</dbReference>
<dbReference type="EMBL" id="JBAFSM010000013">
    <property type="protein sequence ID" value="MEG3437194.1"/>
    <property type="molecule type" value="Genomic_DNA"/>
</dbReference>
<sequence>MNPNDRSLFFIALLPPVEVQEVATKIKREFAEIYNSRAALKSPPHVTLQAPFKWERERLPDLDRCLREFASDRDPVPMVLENFNVFKPRVIYIDVQKTEELLIVQRQLMTSLETELNILDPVAKSRPFHPHLTVGFRDLTRANFQKAWTEFKERKLYYRFSVDRITLLLHNGQRWEIHQEYNLEGS</sequence>
<reference evidence="1 2" key="1">
    <citation type="submission" date="2024-01" db="EMBL/GenBank/DDBJ databases">
        <title>Genomic insights into the taxonomy and metabolism of the cyanobacterium Pannus brasiliensis CCIBt3594.</title>
        <authorList>
            <person name="Machado M."/>
            <person name="Botero N.B."/>
            <person name="Andreote A.P.D."/>
            <person name="Feitosa A.M.T."/>
            <person name="Popin R."/>
            <person name="Sivonen K."/>
            <person name="Fiore M.F."/>
        </authorList>
    </citation>
    <scope>NUCLEOTIDE SEQUENCE [LARGE SCALE GENOMIC DNA]</scope>
    <source>
        <strain evidence="1 2">CCIBt3594</strain>
    </source>
</reference>
<dbReference type="RefSeq" id="WP_332864678.1">
    <property type="nucleotide sequence ID" value="NZ_JBAFSM010000013.1"/>
</dbReference>
<dbReference type="PANTHER" id="PTHR40037">
    <property type="entry name" value="PHOSPHOESTERASE YJCG-RELATED"/>
    <property type="match status" value="1"/>
</dbReference>
<dbReference type="Gene3D" id="3.90.1140.10">
    <property type="entry name" value="Cyclic phosphodiesterase"/>
    <property type="match status" value="1"/>
</dbReference>
<keyword evidence="1" id="KW-0436">Ligase</keyword>
<dbReference type="GO" id="GO:0016874">
    <property type="term" value="F:ligase activity"/>
    <property type="evidence" value="ECO:0007669"/>
    <property type="project" value="UniProtKB-KW"/>
</dbReference>
<comment type="caution">
    <text evidence="1">The sequence shown here is derived from an EMBL/GenBank/DDBJ whole genome shotgun (WGS) entry which is preliminary data.</text>
</comment>
<dbReference type="PANTHER" id="PTHR40037:SF1">
    <property type="entry name" value="PHOSPHOESTERASE SAOUHSC_00951-RELATED"/>
    <property type="match status" value="1"/>
</dbReference>
<name>A0AAW9QQ34_9CHRO</name>
<gene>
    <name evidence="1" type="ORF">V0288_08690</name>
</gene>
<dbReference type="Pfam" id="PF13563">
    <property type="entry name" value="2_5_RNA_ligase2"/>
    <property type="match status" value="1"/>
</dbReference>
<evidence type="ECO:0000313" key="1">
    <source>
        <dbReference type="EMBL" id="MEG3437194.1"/>
    </source>
</evidence>
<dbReference type="SUPFAM" id="SSF55144">
    <property type="entry name" value="LigT-like"/>
    <property type="match status" value="1"/>
</dbReference>
<organism evidence="1 2">
    <name type="scientific">Pannus brasiliensis CCIBt3594</name>
    <dbReference type="NCBI Taxonomy" id="1427578"/>
    <lineage>
        <taxon>Bacteria</taxon>
        <taxon>Bacillati</taxon>
        <taxon>Cyanobacteriota</taxon>
        <taxon>Cyanophyceae</taxon>
        <taxon>Oscillatoriophycideae</taxon>
        <taxon>Chroococcales</taxon>
        <taxon>Microcystaceae</taxon>
        <taxon>Pannus</taxon>
    </lineage>
</organism>
<dbReference type="InterPro" id="IPR009097">
    <property type="entry name" value="Cyclic_Pdiesterase"/>
</dbReference>
<keyword evidence="2" id="KW-1185">Reference proteome</keyword>
<dbReference type="Proteomes" id="UP001328733">
    <property type="component" value="Unassembled WGS sequence"/>
</dbReference>
<proteinExistence type="predicted"/>
<evidence type="ECO:0000313" key="2">
    <source>
        <dbReference type="Proteomes" id="UP001328733"/>
    </source>
</evidence>